<evidence type="ECO:0000256" key="7">
    <source>
        <dbReference type="ARBA" id="ARBA00023212"/>
    </source>
</evidence>
<dbReference type="Gene3D" id="1.10.418.10">
    <property type="entry name" value="Calponin-like domain"/>
    <property type="match status" value="1"/>
</dbReference>
<protein>
    <submittedName>
        <fullName evidence="13">Calponin homology domain-containing protein</fullName>
    </submittedName>
</protein>
<dbReference type="PROSITE" id="PS50021">
    <property type="entry name" value="CH"/>
    <property type="match status" value="1"/>
</dbReference>
<dbReference type="GO" id="GO:0051010">
    <property type="term" value="F:microtubule plus-end binding"/>
    <property type="evidence" value="ECO:0007669"/>
    <property type="project" value="UniProtKB-ARBA"/>
</dbReference>
<evidence type="ECO:0000256" key="9">
    <source>
        <dbReference type="PROSITE-ProRule" id="PRU00576"/>
    </source>
</evidence>
<keyword evidence="8" id="KW-0131">Cell cycle</keyword>
<keyword evidence="6" id="KW-0498">Mitosis</keyword>
<evidence type="ECO:0000256" key="5">
    <source>
        <dbReference type="ARBA" id="ARBA00022701"/>
    </source>
</evidence>
<dbReference type="GO" id="GO:0051301">
    <property type="term" value="P:cell division"/>
    <property type="evidence" value="ECO:0007669"/>
    <property type="project" value="UniProtKB-KW"/>
</dbReference>
<dbReference type="GO" id="GO:0030473">
    <property type="term" value="P:nuclear migration along microtubule"/>
    <property type="evidence" value="ECO:0007669"/>
    <property type="project" value="UniProtKB-ARBA"/>
</dbReference>
<feature type="domain" description="Calponin-homology (CH)" evidence="11">
    <location>
        <begin position="3"/>
        <end position="104"/>
    </location>
</feature>
<keyword evidence="3" id="KW-0963">Cytoplasm</keyword>
<evidence type="ECO:0000256" key="6">
    <source>
        <dbReference type="ARBA" id="ARBA00022776"/>
    </source>
</evidence>
<dbReference type="InterPro" id="IPR001715">
    <property type="entry name" value="CH_dom"/>
</dbReference>
<sequence>MAGASRTELLQWLNELLQINYTKVEQCGAGGAYLQVIDSIYGDVPMARVKMNAKHEYEYLANFKIMQNVFKTKKIDKPIPVEKLVKCKMQDNLEFLQWLKRFWDANYGGGEYDAVARRKGAPGDPPATLAPVRAAASSAHTGVGAARAGGRTPVGGHRAGTPNESALQVQALTGQVRELSTHLEGLEKERDFYFEKLRDIEILVQQKTETLDAAGQEDETLQQIQKILYSTEVRVFRLFFLYAALPRPLRSSIARPGYSALGRREPMVLPSIAFLGVRRSATMTAAAHSWTRRGHSASRDQPRSLRSRLCVSCAVDRMAHALGSPANGRDSWYPTPYYVCHLAFASVHPTTLTDV</sequence>
<evidence type="ECO:0000313" key="14">
    <source>
        <dbReference type="Proteomes" id="UP001215598"/>
    </source>
</evidence>
<dbReference type="GO" id="GO:0035372">
    <property type="term" value="P:protein localization to microtubule"/>
    <property type="evidence" value="ECO:0007669"/>
    <property type="project" value="UniProtKB-ARBA"/>
</dbReference>
<dbReference type="AlphaFoldDB" id="A0AAD7NFG8"/>
<dbReference type="InterPro" id="IPR036872">
    <property type="entry name" value="CH_dom_sf"/>
</dbReference>
<evidence type="ECO:0000256" key="8">
    <source>
        <dbReference type="ARBA" id="ARBA00023306"/>
    </source>
</evidence>
<dbReference type="GO" id="GO:0035371">
    <property type="term" value="C:microtubule plus-end"/>
    <property type="evidence" value="ECO:0007669"/>
    <property type="project" value="UniProtKB-ARBA"/>
</dbReference>
<dbReference type="Pfam" id="PF03271">
    <property type="entry name" value="EB1"/>
    <property type="match status" value="1"/>
</dbReference>
<feature type="domain" description="EB1 C-terminal" evidence="12">
    <location>
        <begin position="161"/>
        <end position="237"/>
    </location>
</feature>
<dbReference type="PANTHER" id="PTHR10623">
    <property type="entry name" value="MICROTUBULE-ASSOCIATED PROTEIN RP/EB FAMILY MEMBER"/>
    <property type="match status" value="1"/>
</dbReference>
<dbReference type="EMBL" id="JARKIB010000044">
    <property type="protein sequence ID" value="KAJ7757633.1"/>
    <property type="molecule type" value="Genomic_DNA"/>
</dbReference>
<comment type="subcellular location">
    <subcellularLocation>
        <location evidence="1">Cytoplasm</location>
        <location evidence="1">Cytoskeleton</location>
    </subcellularLocation>
</comment>
<dbReference type="FunFam" id="1.10.418.10:FF:000028">
    <property type="entry name" value="RP/EB family microtubule-associated protein"/>
    <property type="match status" value="1"/>
</dbReference>
<dbReference type="SUPFAM" id="SSF140612">
    <property type="entry name" value="EB1 dimerisation domain-like"/>
    <property type="match status" value="1"/>
</dbReference>
<evidence type="ECO:0000256" key="4">
    <source>
        <dbReference type="ARBA" id="ARBA00022618"/>
    </source>
</evidence>
<keyword evidence="14" id="KW-1185">Reference proteome</keyword>
<dbReference type="GO" id="GO:0051233">
    <property type="term" value="C:spindle midzone"/>
    <property type="evidence" value="ECO:0007669"/>
    <property type="project" value="UniProtKB-ARBA"/>
</dbReference>
<evidence type="ECO:0000259" key="11">
    <source>
        <dbReference type="PROSITE" id="PS50021"/>
    </source>
</evidence>
<evidence type="ECO:0000256" key="3">
    <source>
        <dbReference type="ARBA" id="ARBA00022490"/>
    </source>
</evidence>
<keyword evidence="10" id="KW-0175">Coiled coil</keyword>
<dbReference type="GO" id="GO:0072686">
    <property type="term" value="C:mitotic spindle"/>
    <property type="evidence" value="ECO:0007669"/>
    <property type="project" value="UniProtKB-ARBA"/>
</dbReference>
<comment type="similarity">
    <text evidence="2">Belongs to the MAPRE family.</text>
</comment>
<keyword evidence="4" id="KW-0132">Cell division</keyword>
<reference evidence="13" key="1">
    <citation type="submission" date="2023-03" db="EMBL/GenBank/DDBJ databases">
        <title>Massive genome expansion in bonnet fungi (Mycena s.s.) driven by repeated elements and novel gene families across ecological guilds.</title>
        <authorList>
            <consortium name="Lawrence Berkeley National Laboratory"/>
            <person name="Harder C.B."/>
            <person name="Miyauchi S."/>
            <person name="Viragh M."/>
            <person name="Kuo A."/>
            <person name="Thoen E."/>
            <person name="Andreopoulos B."/>
            <person name="Lu D."/>
            <person name="Skrede I."/>
            <person name="Drula E."/>
            <person name="Henrissat B."/>
            <person name="Morin E."/>
            <person name="Kohler A."/>
            <person name="Barry K."/>
            <person name="LaButti K."/>
            <person name="Morin E."/>
            <person name="Salamov A."/>
            <person name="Lipzen A."/>
            <person name="Mereny Z."/>
            <person name="Hegedus B."/>
            <person name="Baldrian P."/>
            <person name="Stursova M."/>
            <person name="Weitz H."/>
            <person name="Taylor A."/>
            <person name="Grigoriev I.V."/>
            <person name="Nagy L.G."/>
            <person name="Martin F."/>
            <person name="Kauserud H."/>
        </authorList>
    </citation>
    <scope>NUCLEOTIDE SEQUENCE</scope>
    <source>
        <strain evidence="13">CBHHK182m</strain>
    </source>
</reference>
<accession>A0AAD7NFG8</accession>
<dbReference type="Proteomes" id="UP001215598">
    <property type="component" value="Unassembled WGS sequence"/>
</dbReference>
<feature type="coiled-coil region" evidence="10">
    <location>
        <begin position="169"/>
        <end position="203"/>
    </location>
</feature>
<dbReference type="PROSITE" id="PS51230">
    <property type="entry name" value="EB1_C"/>
    <property type="match status" value="1"/>
</dbReference>
<proteinExistence type="inferred from homology"/>
<evidence type="ECO:0000259" key="12">
    <source>
        <dbReference type="PROSITE" id="PS51230"/>
    </source>
</evidence>
<keyword evidence="5 9" id="KW-0493">Microtubule</keyword>
<evidence type="ECO:0000313" key="13">
    <source>
        <dbReference type="EMBL" id="KAJ7757633.1"/>
    </source>
</evidence>
<dbReference type="SUPFAM" id="SSF47576">
    <property type="entry name" value="Calponin-homology domain, CH-domain"/>
    <property type="match status" value="1"/>
</dbReference>
<gene>
    <name evidence="13" type="ORF">B0H16DRAFT_669011</name>
</gene>
<evidence type="ECO:0000256" key="2">
    <source>
        <dbReference type="ARBA" id="ARBA00010729"/>
    </source>
</evidence>
<dbReference type="InterPro" id="IPR027328">
    <property type="entry name" value="MAPRE"/>
</dbReference>
<keyword evidence="7" id="KW-0206">Cytoskeleton</keyword>
<dbReference type="Gene3D" id="1.20.5.1430">
    <property type="match status" value="1"/>
</dbReference>
<organism evidence="13 14">
    <name type="scientific">Mycena metata</name>
    <dbReference type="NCBI Taxonomy" id="1033252"/>
    <lineage>
        <taxon>Eukaryota</taxon>
        <taxon>Fungi</taxon>
        <taxon>Dikarya</taxon>
        <taxon>Basidiomycota</taxon>
        <taxon>Agaricomycotina</taxon>
        <taxon>Agaricomycetes</taxon>
        <taxon>Agaricomycetidae</taxon>
        <taxon>Agaricales</taxon>
        <taxon>Marasmiineae</taxon>
        <taxon>Mycenaceae</taxon>
        <taxon>Mycena</taxon>
    </lineage>
</organism>
<dbReference type="InterPro" id="IPR036133">
    <property type="entry name" value="EB1_C_sf"/>
</dbReference>
<evidence type="ECO:0000256" key="10">
    <source>
        <dbReference type="SAM" id="Coils"/>
    </source>
</evidence>
<dbReference type="InterPro" id="IPR004953">
    <property type="entry name" value="EB1_C"/>
</dbReference>
<evidence type="ECO:0000256" key="1">
    <source>
        <dbReference type="ARBA" id="ARBA00004245"/>
    </source>
</evidence>
<name>A0AAD7NFG8_9AGAR</name>
<comment type="caution">
    <text evidence="13">The sequence shown here is derived from an EMBL/GenBank/DDBJ whole genome shotgun (WGS) entry which is preliminary data.</text>
</comment>